<comment type="caution">
    <text evidence="1">The sequence shown here is derived from an EMBL/GenBank/DDBJ whole genome shotgun (WGS) entry which is preliminary data.</text>
</comment>
<keyword evidence="2" id="KW-1185">Reference proteome</keyword>
<dbReference type="Proteomes" id="UP000307841">
    <property type="component" value="Unassembled WGS sequence"/>
</dbReference>
<organism evidence="1 2">
    <name type="scientific">Brevibacillus antibioticus</name>
    <dbReference type="NCBI Taxonomy" id="2570228"/>
    <lineage>
        <taxon>Bacteria</taxon>
        <taxon>Bacillati</taxon>
        <taxon>Bacillota</taxon>
        <taxon>Bacilli</taxon>
        <taxon>Bacillales</taxon>
        <taxon>Paenibacillaceae</taxon>
        <taxon>Brevibacillus</taxon>
    </lineage>
</organism>
<sequence>MTSLNWPEKYNDLNNKERDEFRRVVNRLIGDTFLVRNDENRHDFWFVEKHSLLIEEYLTFMGWNLLINKAEGVVQAINREGWTKLNLSMWDSILLLLLRLMYEEKQKQINIGEIIGYVHEFQSYCLSFRLTKNGVLPKKYLTDAFRIFKRFSLVKVLDSDVTDQNCRFIIFPSIKYAVAMDSIETLYSSINAYPNERENELETTESN</sequence>
<accession>A0A4U2Y971</accession>
<gene>
    <name evidence="1" type="ORF">E8L90_15675</name>
</gene>
<dbReference type="AlphaFoldDB" id="A0A4U2Y971"/>
<evidence type="ECO:0000313" key="1">
    <source>
        <dbReference type="EMBL" id="TKI56794.1"/>
    </source>
</evidence>
<proteinExistence type="predicted"/>
<dbReference type="InterPro" id="IPR025449">
    <property type="entry name" value="JetB"/>
</dbReference>
<reference evidence="1 2" key="1">
    <citation type="submission" date="2019-04" db="EMBL/GenBank/DDBJ databases">
        <title>Whole genome sequencing of Brevibacillus sp. TGS2-1.</title>
        <authorList>
            <person name="Choi A."/>
        </authorList>
    </citation>
    <scope>NUCLEOTIDE SEQUENCE [LARGE SCALE GENOMIC DNA]</scope>
    <source>
        <strain evidence="1 2">TGS2-1</strain>
    </source>
</reference>
<evidence type="ECO:0000313" key="2">
    <source>
        <dbReference type="Proteomes" id="UP000307841"/>
    </source>
</evidence>
<dbReference type="EMBL" id="SZNK01000001">
    <property type="protein sequence ID" value="TKI56794.1"/>
    <property type="molecule type" value="Genomic_DNA"/>
</dbReference>
<name>A0A4U2Y971_9BACL</name>
<dbReference type="Pfam" id="PF13835">
    <property type="entry name" value="DUF4194"/>
    <property type="match status" value="1"/>
</dbReference>
<protein>
    <submittedName>
        <fullName evidence="1">DUF4194 domain-containing protein</fullName>
    </submittedName>
</protein>